<dbReference type="CDD" id="cd01286">
    <property type="entry name" value="deoxycytidylate_deaminase"/>
    <property type="match status" value="1"/>
</dbReference>
<evidence type="ECO:0000256" key="1">
    <source>
        <dbReference type="ARBA" id="ARBA00001947"/>
    </source>
</evidence>
<gene>
    <name evidence="11" type="ORF">NA57DRAFT_64648</name>
</gene>
<evidence type="ECO:0000256" key="7">
    <source>
        <dbReference type="ARBA" id="ARBA00038938"/>
    </source>
</evidence>
<dbReference type="GO" id="GO:0005737">
    <property type="term" value="C:cytoplasm"/>
    <property type="evidence" value="ECO:0007669"/>
    <property type="project" value="TreeGrafter"/>
</dbReference>
<dbReference type="PANTHER" id="PTHR11086:SF18">
    <property type="entry name" value="DEOXYCYTIDYLATE DEAMINASE"/>
    <property type="match status" value="1"/>
</dbReference>
<evidence type="ECO:0000256" key="6">
    <source>
        <dbReference type="ARBA" id="ARBA00022833"/>
    </source>
</evidence>
<dbReference type="Gene3D" id="3.40.140.10">
    <property type="entry name" value="Cytidine Deaminase, domain 2"/>
    <property type="match status" value="1"/>
</dbReference>
<dbReference type="Pfam" id="PF00383">
    <property type="entry name" value="dCMP_cyt_deam_1"/>
    <property type="match status" value="1"/>
</dbReference>
<accession>A0A9P4IMN6</accession>
<keyword evidence="3" id="KW-0479">Metal-binding</keyword>
<dbReference type="OrthoDB" id="6710946at2759"/>
<protein>
    <recommendedName>
        <fullName evidence="9">Deoxycytidylate deaminase</fullName>
        <ecNumber evidence="7">3.5.4.12</ecNumber>
    </recommendedName>
    <alternativeName>
        <fullName evidence="8">dCMP deaminase</fullName>
    </alternativeName>
</protein>
<dbReference type="GO" id="GO:0009165">
    <property type="term" value="P:nucleotide biosynthetic process"/>
    <property type="evidence" value="ECO:0007669"/>
    <property type="project" value="UniProtKB-KW"/>
</dbReference>
<feature type="domain" description="CMP/dCMP-type deaminase" evidence="10">
    <location>
        <begin position="188"/>
        <end position="326"/>
    </location>
</feature>
<dbReference type="AlphaFoldDB" id="A0A9P4IMN6"/>
<keyword evidence="12" id="KW-1185">Reference proteome</keyword>
<evidence type="ECO:0000259" key="10">
    <source>
        <dbReference type="PROSITE" id="PS51747"/>
    </source>
</evidence>
<name>A0A9P4IMN6_9PEZI</name>
<evidence type="ECO:0000256" key="3">
    <source>
        <dbReference type="ARBA" id="ARBA00022723"/>
    </source>
</evidence>
<evidence type="ECO:0000256" key="9">
    <source>
        <dbReference type="ARBA" id="ARBA00071582"/>
    </source>
</evidence>
<evidence type="ECO:0000256" key="8">
    <source>
        <dbReference type="ARBA" id="ARBA00041763"/>
    </source>
</evidence>
<dbReference type="Proteomes" id="UP000799772">
    <property type="component" value="Unassembled WGS sequence"/>
</dbReference>
<reference evidence="11" key="1">
    <citation type="journal article" date="2020" name="Stud. Mycol.">
        <title>101 Dothideomycetes genomes: a test case for predicting lifestyles and emergence of pathogens.</title>
        <authorList>
            <person name="Haridas S."/>
            <person name="Albert R."/>
            <person name="Binder M."/>
            <person name="Bloem J."/>
            <person name="Labutti K."/>
            <person name="Salamov A."/>
            <person name="Andreopoulos B."/>
            <person name="Baker S."/>
            <person name="Barry K."/>
            <person name="Bills G."/>
            <person name="Bluhm B."/>
            <person name="Cannon C."/>
            <person name="Castanera R."/>
            <person name="Culley D."/>
            <person name="Daum C."/>
            <person name="Ezra D."/>
            <person name="Gonzalez J."/>
            <person name="Henrissat B."/>
            <person name="Kuo A."/>
            <person name="Liang C."/>
            <person name="Lipzen A."/>
            <person name="Lutzoni F."/>
            <person name="Magnuson J."/>
            <person name="Mondo S."/>
            <person name="Nolan M."/>
            <person name="Ohm R."/>
            <person name="Pangilinan J."/>
            <person name="Park H.-J."/>
            <person name="Ramirez L."/>
            <person name="Alfaro M."/>
            <person name="Sun H."/>
            <person name="Tritt A."/>
            <person name="Yoshinaga Y."/>
            <person name="Zwiers L.-H."/>
            <person name="Turgeon B."/>
            <person name="Goodwin S."/>
            <person name="Spatafora J."/>
            <person name="Crous P."/>
            <person name="Grigoriev I."/>
        </authorList>
    </citation>
    <scope>NUCLEOTIDE SEQUENCE</scope>
    <source>
        <strain evidence="11">CBS 133067</strain>
    </source>
</reference>
<dbReference type="PANTHER" id="PTHR11086">
    <property type="entry name" value="DEOXYCYTIDYLATE DEAMINASE-RELATED"/>
    <property type="match status" value="1"/>
</dbReference>
<dbReference type="PROSITE" id="PS00903">
    <property type="entry name" value="CYT_DCMP_DEAMINASES_1"/>
    <property type="match status" value="1"/>
</dbReference>
<dbReference type="InterPro" id="IPR027417">
    <property type="entry name" value="P-loop_NTPase"/>
</dbReference>
<evidence type="ECO:0000256" key="5">
    <source>
        <dbReference type="ARBA" id="ARBA00022801"/>
    </source>
</evidence>
<dbReference type="InterPro" id="IPR016192">
    <property type="entry name" value="APOBEC/CMP_deaminase_Zn-bd"/>
</dbReference>
<dbReference type="EC" id="3.5.4.12" evidence="7"/>
<dbReference type="GO" id="GO:0004132">
    <property type="term" value="F:dCMP deaminase activity"/>
    <property type="evidence" value="ECO:0007669"/>
    <property type="project" value="UniProtKB-EC"/>
</dbReference>
<dbReference type="InterPro" id="IPR035105">
    <property type="entry name" value="Deoxycytidylate_deaminase_dom"/>
</dbReference>
<proteinExistence type="inferred from homology"/>
<dbReference type="InterPro" id="IPR002125">
    <property type="entry name" value="CMP_dCMP_dom"/>
</dbReference>
<evidence type="ECO:0000256" key="4">
    <source>
        <dbReference type="ARBA" id="ARBA00022727"/>
    </source>
</evidence>
<comment type="caution">
    <text evidence="11">The sequence shown here is derived from an EMBL/GenBank/DDBJ whole genome shotgun (WGS) entry which is preliminary data.</text>
</comment>
<dbReference type="PROSITE" id="PS51747">
    <property type="entry name" value="CYT_DCMP_DEAMINASES_2"/>
    <property type="match status" value="1"/>
</dbReference>
<dbReference type="GO" id="GO:0008270">
    <property type="term" value="F:zinc ion binding"/>
    <property type="evidence" value="ECO:0007669"/>
    <property type="project" value="InterPro"/>
</dbReference>
<dbReference type="Gene3D" id="3.40.50.300">
    <property type="entry name" value="P-loop containing nucleotide triphosphate hydrolases"/>
    <property type="match status" value="1"/>
</dbReference>
<keyword evidence="4" id="KW-0545">Nucleotide biosynthesis</keyword>
<dbReference type="SUPFAM" id="SSF53927">
    <property type="entry name" value="Cytidine deaminase-like"/>
    <property type="match status" value="1"/>
</dbReference>
<dbReference type="FunFam" id="3.40.140.10:FF:000035">
    <property type="entry name" value="dCMP deaminase"/>
    <property type="match status" value="1"/>
</dbReference>
<dbReference type="InterPro" id="IPR015517">
    <property type="entry name" value="dCMP_deaminase-rel"/>
</dbReference>
<evidence type="ECO:0000313" key="12">
    <source>
        <dbReference type="Proteomes" id="UP000799772"/>
    </source>
</evidence>
<evidence type="ECO:0000256" key="2">
    <source>
        <dbReference type="ARBA" id="ARBA00006576"/>
    </source>
</evidence>
<dbReference type="FunFam" id="3.40.50.300:FF:002333">
    <property type="entry name" value="Deoxycytidylate deaminase, putative"/>
    <property type="match status" value="1"/>
</dbReference>
<comment type="cofactor">
    <cofactor evidence="1">
        <name>Zn(2+)</name>
        <dbReference type="ChEBI" id="CHEBI:29105"/>
    </cofactor>
</comment>
<comment type="similarity">
    <text evidence="2">Belongs to the cytidine and deoxycytidylate deaminase family.</text>
</comment>
<sequence>MLIGICGGICAGKSSVASYLIEEHGFKRVVLARTIPTPSVEKSASEIHVPDDEEPSIEDGVHFEDVETLLDFVTKRWRERWVTTDIRDESVLEVLLRRPFFILVSVDAPVTVRWERFKARCAKNALTPPELSDFVLRNDEHLYLPITGLAPLLHRAQLRLLNSSNSLAAMRASLRSLDLTNEERLRPSWDQYFMQLASLAAQRSNCMKRRVGCVLVREKRVISTGYNGTPRGVVNCNSGGCPRCNAGEHAGTSLDTCLCLHAEENALLEAGRERIRDGSILYCNTCPCLTCSVKIAQVGISEVVYATGYNVDTTTAAILREANVKLRQYSPPREGLVDLTFDTARALNEPSLA</sequence>
<dbReference type="SUPFAM" id="SSF52540">
    <property type="entry name" value="P-loop containing nucleoside triphosphate hydrolases"/>
    <property type="match status" value="1"/>
</dbReference>
<evidence type="ECO:0000313" key="11">
    <source>
        <dbReference type="EMBL" id="KAF2102030.1"/>
    </source>
</evidence>
<keyword evidence="6" id="KW-0862">Zinc</keyword>
<dbReference type="EMBL" id="ML978123">
    <property type="protein sequence ID" value="KAF2102030.1"/>
    <property type="molecule type" value="Genomic_DNA"/>
</dbReference>
<dbReference type="InterPro" id="IPR016193">
    <property type="entry name" value="Cytidine_deaminase-like"/>
</dbReference>
<organism evidence="11 12">
    <name type="scientific">Rhizodiscina lignyota</name>
    <dbReference type="NCBI Taxonomy" id="1504668"/>
    <lineage>
        <taxon>Eukaryota</taxon>
        <taxon>Fungi</taxon>
        <taxon>Dikarya</taxon>
        <taxon>Ascomycota</taxon>
        <taxon>Pezizomycotina</taxon>
        <taxon>Dothideomycetes</taxon>
        <taxon>Pleosporomycetidae</taxon>
        <taxon>Aulographales</taxon>
        <taxon>Rhizodiscinaceae</taxon>
        <taxon>Rhizodiscina</taxon>
    </lineage>
</organism>
<keyword evidence="5" id="KW-0378">Hydrolase</keyword>